<evidence type="ECO:0000259" key="2">
    <source>
        <dbReference type="Pfam" id="PF11716"/>
    </source>
</evidence>
<feature type="domain" description="Mycothiol-dependent maleylpyruvate isomerase metal-binding" evidence="2">
    <location>
        <begin position="14"/>
        <end position="138"/>
    </location>
</feature>
<organism evidence="3 4">
    <name type="scientific">Streptomyces monticola</name>
    <dbReference type="NCBI Taxonomy" id="2666263"/>
    <lineage>
        <taxon>Bacteria</taxon>
        <taxon>Bacillati</taxon>
        <taxon>Actinomycetota</taxon>
        <taxon>Actinomycetes</taxon>
        <taxon>Kitasatosporales</taxon>
        <taxon>Streptomycetaceae</taxon>
        <taxon>Streptomyces</taxon>
    </lineage>
</organism>
<name>A0ABW2JML5_9ACTN</name>
<dbReference type="PANTHER" id="PTHR40758">
    <property type="entry name" value="CONSERVED PROTEIN"/>
    <property type="match status" value="1"/>
</dbReference>
<accession>A0ABW2JML5</accession>
<dbReference type="Pfam" id="PF07398">
    <property type="entry name" value="MDMPI_C"/>
    <property type="match status" value="1"/>
</dbReference>
<proteinExistence type="predicted"/>
<comment type="caution">
    <text evidence="3">The sequence shown here is derived from an EMBL/GenBank/DDBJ whole genome shotgun (WGS) entry which is preliminary data.</text>
</comment>
<evidence type="ECO:0000313" key="4">
    <source>
        <dbReference type="Proteomes" id="UP001596523"/>
    </source>
</evidence>
<dbReference type="NCBIfam" id="TIGR03083">
    <property type="entry name" value="maleylpyruvate isomerase family mycothiol-dependent enzyme"/>
    <property type="match status" value="1"/>
</dbReference>
<dbReference type="SUPFAM" id="SSF109854">
    <property type="entry name" value="DinB/YfiT-like putative metalloenzymes"/>
    <property type="match status" value="1"/>
</dbReference>
<dbReference type="GO" id="GO:0016853">
    <property type="term" value="F:isomerase activity"/>
    <property type="evidence" value="ECO:0007669"/>
    <property type="project" value="UniProtKB-KW"/>
</dbReference>
<dbReference type="Gene3D" id="1.20.120.450">
    <property type="entry name" value="dinb family like domain"/>
    <property type="match status" value="1"/>
</dbReference>
<feature type="domain" description="MDMPI C-terminal" evidence="1">
    <location>
        <begin position="152"/>
        <end position="254"/>
    </location>
</feature>
<protein>
    <submittedName>
        <fullName evidence="3">Maleylpyruvate isomerase family mycothiol-dependent enzyme</fullName>
    </submittedName>
</protein>
<evidence type="ECO:0000313" key="3">
    <source>
        <dbReference type="EMBL" id="MFC7306755.1"/>
    </source>
</evidence>
<dbReference type="InterPro" id="IPR024344">
    <property type="entry name" value="MDMPI_metal-binding"/>
</dbReference>
<dbReference type="Pfam" id="PF11716">
    <property type="entry name" value="MDMPI_N"/>
    <property type="match status" value="1"/>
</dbReference>
<dbReference type="EMBL" id="JBHTCF010000009">
    <property type="protein sequence ID" value="MFC7306755.1"/>
    <property type="molecule type" value="Genomic_DNA"/>
</dbReference>
<dbReference type="RefSeq" id="WP_381832425.1">
    <property type="nucleotide sequence ID" value="NZ_JBHTCF010000009.1"/>
</dbReference>
<dbReference type="Proteomes" id="UP001596523">
    <property type="component" value="Unassembled WGS sequence"/>
</dbReference>
<gene>
    <name evidence="3" type="ORF">ACFQVC_21300</name>
</gene>
<keyword evidence="4" id="KW-1185">Reference proteome</keyword>
<dbReference type="PANTHER" id="PTHR40758:SF1">
    <property type="entry name" value="CONSERVED PROTEIN"/>
    <property type="match status" value="1"/>
</dbReference>
<sequence length="268" mass="29550">MSLPAGFEADCDTIVRQTALLRSLVRDADLSVPVPACPGWTLGDLLRHVGGAYRWAEEIVRTRAAEPVPDDIVNDVTGYGDKDPEALGEWLTEGAGRLAATLREAGPHPRVWAPAPPRTPLFWSRRMAAESVVHRYDATRALGAPHDLDPSVAVAALEEWMEVSTLPQAVETEEQRRALREPPWTLHIHATDAGDVGAGEWLFDLSGDAISLRRAHEKATVAVRGPAVELLLLMYARRGPEGDGIEVFGDPARLMDWREKTSYWTRKK</sequence>
<dbReference type="InterPro" id="IPR010872">
    <property type="entry name" value="MDMPI_C-term_domain"/>
</dbReference>
<evidence type="ECO:0000259" key="1">
    <source>
        <dbReference type="Pfam" id="PF07398"/>
    </source>
</evidence>
<reference evidence="4" key="1">
    <citation type="journal article" date="2019" name="Int. J. Syst. Evol. Microbiol.">
        <title>The Global Catalogue of Microorganisms (GCM) 10K type strain sequencing project: providing services to taxonomists for standard genome sequencing and annotation.</title>
        <authorList>
            <consortium name="The Broad Institute Genomics Platform"/>
            <consortium name="The Broad Institute Genome Sequencing Center for Infectious Disease"/>
            <person name="Wu L."/>
            <person name="Ma J."/>
        </authorList>
    </citation>
    <scope>NUCLEOTIDE SEQUENCE [LARGE SCALE GENOMIC DNA]</scope>
    <source>
        <strain evidence="4">SYNS20</strain>
    </source>
</reference>
<dbReference type="InterPro" id="IPR017517">
    <property type="entry name" value="Maleyloyr_isom"/>
</dbReference>
<keyword evidence="3" id="KW-0413">Isomerase</keyword>
<dbReference type="InterPro" id="IPR034660">
    <property type="entry name" value="DinB/YfiT-like"/>
</dbReference>